<gene>
    <name evidence="2" type="ORF">CHC_T00003898001</name>
</gene>
<dbReference type="GeneID" id="17322870"/>
<accession>R7Q9X6</accession>
<feature type="compositionally biased region" description="Basic and acidic residues" evidence="1">
    <location>
        <begin position="150"/>
        <end position="159"/>
    </location>
</feature>
<evidence type="ECO:0000313" key="3">
    <source>
        <dbReference type="Proteomes" id="UP000012073"/>
    </source>
</evidence>
<name>R7Q9X6_CHOCR</name>
<proteinExistence type="predicted"/>
<dbReference type="Proteomes" id="UP000012073">
    <property type="component" value="Unassembled WGS sequence"/>
</dbReference>
<dbReference type="KEGG" id="ccp:CHC_T00003898001"/>
<keyword evidence="3" id="KW-1185">Reference proteome</keyword>
<evidence type="ECO:0000256" key="1">
    <source>
        <dbReference type="SAM" id="MobiDB-lite"/>
    </source>
</evidence>
<protein>
    <submittedName>
        <fullName evidence="2">Uncharacterized protein</fullName>
    </submittedName>
</protein>
<feature type="region of interest" description="Disordered" evidence="1">
    <location>
        <begin position="109"/>
        <end position="159"/>
    </location>
</feature>
<dbReference type="Gramene" id="CDF35332">
    <property type="protein sequence ID" value="CDF35332"/>
    <property type="gene ID" value="CHC_T00003898001"/>
</dbReference>
<reference evidence="3" key="1">
    <citation type="journal article" date="2013" name="Proc. Natl. Acad. Sci. U.S.A.">
        <title>Genome structure and metabolic features in the red seaweed Chondrus crispus shed light on evolution of the Archaeplastida.</title>
        <authorList>
            <person name="Collen J."/>
            <person name="Porcel B."/>
            <person name="Carre W."/>
            <person name="Ball S.G."/>
            <person name="Chaparro C."/>
            <person name="Tonon T."/>
            <person name="Barbeyron T."/>
            <person name="Michel G."/>
            <person name="Noel B."/>
            <person name="Valentin K."/>
            <person name="Elias M."/>
            <person name="Artiguenave F."/>
            <person name="Arun A."/>
            <person name="Aury J.M."/>
            <person name="Barbosa-Neto J.F."/>
            <person name="Bothwell J.H."/>
            <person name="Bouget F.Y."/>
            <person name="Brillet L."/>
            <person name="Cabello-Hurtado F."/>
            <person name="Capella-Gutierrez S."/>
            <person name="Charrier B."/>
            <person name="Cladiere L."/>
            <person name="Cock J.M."/>
            <person name="Coelho S.M."/>
            <person name="Colleoni C."/>
            <person name="Czjzek M."/>
            <person name="Da Silva C."/>
            <person name="Delage L."/>
            <person name="Denoeud F."/>
            <person name="Deschamps P."/>
            <person name="Dittami S.M."/>
            <person name="Gabaldon T."/>
            <person name="Gachon C.M."/>
            <person name="Groisillier A."/>
            <person name="Herve C."/>
            <person name="Jabbari K."/>
            <person name="Katinka M."/>
            <person name="Kloareg B."/>
            <person name="Kowalczyk N."/>
            <person name="Labadie K."/>
            <person name="Leblanc C."/>
            <person name="Lopez P.J."/>
            <person name="McLachlan D.H."/>
            <person name="Meslet-Cladiere L."/>
            <person name="Moustafa A."/>
            <person name="Nehr Z."/>
            <person name="Nyvall Collen P."/>
            <person name="Panaud O."/>
            <person name="Partensky F."/>
            <person name="Poulain J."/>
            <person name="Rensing S.A."/>
            <person name="Rousvoal S."/>
            <person name="Samson G."/>
            <person name="Symeonidi A."/>
            <person name="Weissenbach J."/>
            <person name="Zambounis A."/>
            <person name="Wincker P."/>
            <person name="Boyen C."/>
        </authorList>
    </citation>
    <scope>NUCLEOTIDE SEQUENCE [LARGE SCALE GENOMIC DNA]</scope>
    <source>
        <strain evidence="3">cv. Stackhouse</strain>
    </source>
</reference>
<organism evidence="2 3">
    <name type="scientific">Chondrus crispus</name>
    <name type="common">Carrageen Irish moss</name>
    <name type="synonym">Polymorpha crispa</name>
    <dbReference type="NCBI Taxonomy" id="2769"/>
    <lineage>
        <taxon>Eukaryota</taxon>
        <taxon>Rhodophyta</taxon>
        <taxon>Florideophyceae</taxon>
        <taxon>Rhodymeniophycidae</taxon>
        <taxon>Gigartinales</taxon>
        <taxon>Gigartinaceae</taxon>
        <taxon>Chondrus</taxon>
    </lineage>
</organism>
<evidence type="ECO:0000313" key="2">
    <source>
        <dbReference type="EMBL" id="CDF35332.1"/>
    </source>
</evidence>
<dbReference type="RefSeq" id="XP_005715151.1">
    <property type="nucleotide sequence ID" value="XM_005715094.1"/>
</dbReference>
<dbReference type="AlphaFoldDB" id="R7Q9X6"/>
<dbReference type="EMBL" id="HG001728">
    <property type="protein sequence ID" value="CDF35332.1"/>
    <property type="molecule type" value="Genomic_DNA"/>
</dbReference>
<sequence>MRPWGTVHRNGIRIGSSGGLRSDPTNCGFPSVPQGGTLPAILVPVQYSALVCVSLETRVVPRRVDLALQTLQRERERRALPAETTSLIAPREEPVRQCREETTHCPSLVPGVRQSLSEAEHRSDVLPLKGEIQSRHPSGSGDGGVVQRRHGGDCPRRDV</sequence>